<evidence type="ECO:0000313" key="5">
    <source>
        <dbReference type="Proteomes" id="UP000799778"/>
    </source>
</evidence>
<dbReference type="InterPro" id="IPR021858">
    <property type="entry name" value="Fun_TF"/>
</dbReference>
<dbReference type="EMBL" id="ML978078">
    <property type="protein sequence ID" value="KAF2009427.1"/>
    <property type="molecule type" value="Genomic_DNA"/>
</dbReference>
<dbReference type="OrthoDB" id="3798386at2759"/>
<dbReference type="GO" id="GO:0045944">
    <property type="term" value="P:positive regulation of transcription by RNA polymerase II"/>
    <property type="evidence" value="ECO:0007669"/>
    <property type="project" value="TreeGrafter"/>
</dbReference>
<dbReference type="PANTHER" id="PTHR37534">
    <property type="entry name" value="TRANSCRIPTIONAL ACTIVATOR PROTEIN UGA3"/>
    <property type="match status" value="1"/>
</dbReference>
<protein>
    <recommendedName>
        <fullName evidence="3">Zn(2)-C6 fungal-type domain-containing protein</fullName>
    </recommendedName>
</protein>
<dbReference type="GO" id="GO:0005634">
    <property type="term" value="C:nucleus"/>
    <property type="evidence" value="ECO:0007669"/>
    <property type="project" value="UniProtKB-SubCell"/>
</dbReference>
<gene>
    <name evidence="4" type="ORF">BU24DRAFT_414758</name>
</gene>
<name>A0A6A5X9I3_9PLEO</name>
<evidence type="ECO:0000256" key="2">
    <source>
        <dbReference type="ARBA" id="ARBA00023242"/>
    </source>
</evidence>
<dbReference type="InterPro" id="IPR036864">
    <property type="entry name" value="Zn2-C6_fun-type_DNA-bd_sf"/>
</dbReference>
<dbReference type="Pfam" id="PF00172">
    <property type="entry name" value="Zn_clus"/>
    <property type="match status" value="1"/>
</dbReference>
<dbReference type="GeneID" id="54283641"/>
<proteinExistence type="predicted"/>
<dbReference type="SMART" id="SM00066">
    <property type="entry name" value="GAL4"/>
    <property type="match status" value="1"/>
</dbReference>
<dbReference type="GO" id="GO:0000981">
    <property type="term" value="F:DNA-binding transcription factor activity, RNA polymerase II-specific"/>
    <property type="evidence" value="ECO:0007669"/>
    <property type="project" value="InterPro"/>
</dbReference>
<keyword evidence="2" id="KW-0539">Nucleus</keyword>
<dbReference type="InterPro" id="IPR001138">
    <property type="entry name" value="Zn2Cys6_DnaBD"/>
</dbReference>
<comment type="subcellular location">
    <subcellularLocation>
        <location evidence="1">Nucleus</location>
    </subcellularLocation>
</comment>
<organism evidence="4 5">
    <name type="scientific">Aaosphaeria arxii CBS 175.79</name>
    <dbReference type="NCBI Taxonomy" id="1450172"/>
    <lineage>
        <taxon>Eukaryota</taxon>
        <taxon>Fungi</taxon>
        <taxon>Dikarya</taxon>
        <taxon>Ascomycota</taxon>
        <taxon>Pezizomycotina</taxon>
        <taxon>Dothideomycetes</taxon>
        <taxon>Pleosporomycetidae</taxon>
        <taxon>Pleosporales</taxon>
        <taxon>Pleosporales incertae sedis</taxon>
        <taxon>Aaosphaeria</taxon>
    </lineage>
</organism>
<dbReference type="GO" id="GO:0008270">
    <property type="term" value="F:zinc ion binding"/>
    <property type="evidence" value="ECO:0007669"/>
    <property type="project" value="InterPro"/>
</dbReference>
<dbReference type="PANTHER" id="PTHR37534:SF7">
    <property type="entry name" value="TRANSCRIPTIONAL ACTIVATOR PROTEIN UGA3"/>
    <property type="match status" value="1"/>
</dbReference>
<dbReference type="GO" id="GO:0000976">
    <property type="term" value="F:transcription cis-regulatory region binding"/>
    <property type="evidence" value="ECO:0007669"/>
    <property type="project" value="TreeGrafter"/>
</dbReference>
<feature type="domain" description="Zn(2)-C6 fungal-type" evidence="3">
    <location>
        <begin position="12"/>
        <end position="42"/>
    </location>
</feature>
<dbReference type="Gene3D" id="4.10.240.10">
    <property type="entry name" value="Zn(2)-C6 fungal-type DNA-binding domain"/>
    <property type="match status" value="1"/>
</dbReference>
<dbReference type="RefSeq" id="XP_033377766.1">
    <property type="nucleotide sequence ID" value="XM_033526244.1"/>
</dbReference>
<dbReference type="AlphaFoldDB" id="A0A6A5X9I3"/>
<dbReference type="Pfam" id="PF11951">
    <property type="entry name" value="Fungal_trans_2"/>
    <property type="match status" value="1"/>
</dbReference>
<evidence type="ECO:0000313" key="4">
    <source>
        <dbReference type="EMBL" id="KAF2009427.1"/>
    </source>
</evidence>
<dbReference type="SUPFAM" id="SSF57701">
    <property type="entry name" value="Zn2/Cys6 DNA-binding domain"/>
    <property type="match status" value="1"/>
</dbReference>
<dbReference type="Proteomes" id="UP000799778">
    <property type="component" value="Unassembled WGS sequence"/>
</dbReference>
<reference evidence="4" key="1">
    <citation type="journal article" date="2020" name="Stud. Mycol.">
        <title>101 Dothideomycetes genomes: a test case for predicting lifestyles and emergence of pathogens.</title>
        <authorList>
            <person name="Haridas S."/>
            <person name="Albert R."/>
            <person name="Binder M."/>
            <person name="Bloem J."/>
            <person name="Labutti K."/>
            <person name="Salamov A."/>
            <person name="Andreopoulos B."/>
            <person name="Baker S."/>
            <person name="Barry K."/>
            <person name="Bills G."/>
            <person name="Bluhm B."/>
            <person name="Cannon C."/>
            <person name="Castanera R."/>
            <person name="Culley D."/>
            <person name="Daum C."/>
            <person name="Ezra D."/>
            <person name="Gonzalez J."/>
            <person name="Henrissat B."/>
            <person name="Kuo A."/>
            <person name="Liang C."/>
            <person name="Lipzen A."/>
            <person name="Lutzoni F."/>
            <person name="Magnuson J."/>
            <person name="Mondo S."/>
            <person name="Nolan M."/>
            <person name="Ohm R."/>
            <person name="Pangilinan J."/>
            <person name="Park H.-J."/>
            <person name="Ramirez L."/>
            <person name="Alfaro M."/>
            <person name="Sun H."/>
            <person name="Tritt A."/>
            <person name="Yoshinaga Y."/>
            <person name="Zwiers L.-H."/>
            <person name="Turgeon B."/>
            <person name="Goodwin S."/>
            <person name="Spatafora J."/>
            <person name="Crous P."/>
            <person name="Grigoriev I."/>
        </authorList>
    </citation>
    <scope>NUCLEOTIDE SEQUENCE</scope>
    <source>
        <strain evidence="4">CBS 175.79</strain>
    </source>
</reference>
<evidence type="ECO:0000256" key="1">
    <source>
        <dbReference type="ARBA" id="ARBA00004123"/>
    </source>
</evidence>
<dbReference type="PROSITE" id="PS50048">
    <property type="entry name" value="ZN2_CY6_FUNGAL_2"/>
    <property type="match status" value="1"/>
</dbReference>
<keyword evidence="5" id="KW-1185">Reference proteome</keyword>
<sequence>MQSVPKKRMRGACRPCARKKRKCDHKYPRCTQCEKHDDVCEMRNFKTWGQPLDSQAFVVPTAQQAKVTKSVTTKDSRNVFPTHSSSRSPSFSQIPDAYLSNMQVAGAMIHPNVVDRTANVLGSFAQPLPFGPQEALERSSSSSDSSFIYYDPSYSTSTGPDSLQMNMTGLLTSASMYQDTPYVPGLMPDTVDEIIEDFVDASKPQPYLYNPSPFPDDMLVSPEKRFLWDYFFHGVKANILSLDTCDIAHLHDFQDPYNTILPCIALDNPVLRGALLCGSALQFKHIHGQDSWTPVAESIGSNTLQQLRMYRSAPPMDSSNILALMLAASFLHFFRRDRRDGCLELAAGYAMDLRSRSKSQTQPALPSKNLDMSLTAFRWSIISTLCSLRMPDAPLVPSSGSRIIELDDEEVTENFSSTFQHWVTHPLYVFSPRLVNPLLRIGKLLERQLLGETELDDEIRVAEKMLHNAREADDAFLSSPYGVADPKSALAANEAMHASSLILVYARLKQMPYTSPLIRKQVQIVVDEVAKISVNSRVSHTILFPLFIAGCEAVDLQARESIQRRLMMPKGEFFNKKTGPASALDHIWEIRDLEPGLLWPHWIYKVAPEHRVDSLF</sequence>
<evidence type="ECO:0000259" key="3">
    <source>
        <dbReference type="PROSITE" id="PS50048"/>
    </source>
</evidence>
<accession>A0A6A5X9I3</accession>
<dbReference type="PROSITE" id="PS00463">
    <property type="entry name" value="ZN2_CY6_FUNGAL_1"/>
    <property type="match status" value="1"/>
</dbReference>
<dbReference type="CDD" id="cd00067">
    <property type="entry name" value="GAL4"/>
    <property type="match status" value="1"/>
</dbReference>